<keyword evidence="7 14" id="KW-0378">Hydrolase</keyword>
<feature type="domain" description="AAA+ ATPase" evidence="16">
    <location>
        <begin position="186"/>
        <end position="325"/>
    </location>
</feature>
<dbReference type="GO" id="GO:0004222">
    <property type="term" value="F:metalloendopeptidase activity"/>
    <property type="evidence" value="ECO:0007669"/>
    <property type="project" value="InterPro"/>
</dbReference>
<dbReference type="GO" id="GO:0051301">
    <property type="term" value="P:cell division"/>
    <property type="evidence" value="ECO:0007669"/>
    <property type="project" value="UniProtKB-KW"/>
</dbReference>
<dbReference type="GO" id="GO:0030163">
    <property type="term" value="P:protein catabolic process"/>
    <property type="evidence" value="ECO:0007669"/>
    <property type="project" value="UniProtKB-UniRule"/>
</dbReference>
<evidence type="ECO:0000256" key="5">
    <source>
        <dbReference type="ARBA" id="ARBA00022723"/>
    </source>
</evidence>
<dbReference type="GO" id="GO:0005886">
    <property type="term" value="C:plasma membrane"/>
    <property type="evidence" value="ECO:0007669"/>
    <property type="project" value="UniProtKB-SubCell"/>
</dbReference>
<keyword evidence="17" id="KW-0131">Cell cycle</keyword>
<evidence type="ECO:0000256" key="11">
    <source>
        <dbReference type="ARBA" id="ARBA00023049"/>
    </source>
</evidence>
<sequence length="593" mass="66213">MLLVFLLVWWLFSALTDFSSEFYSQNFEPLSKVIESIRKDEVKKVEIKGEDLKIYYNVGETKDSIKEPNQNFLELLANYNIDPAKIPDGVATIPQLPIWEIIGTVAPLVLMLVFLFFILRQARGAAGDVFSFGKSRAKVFLKGSKNGKEKISFKDVAGAEEVKKELTEVMDFLKNPDKYKKIGARIPKGVLLIGPSGVGKTLLARAIAGEANVPFFSAAGSEFMEMLVGVGSARMRDLFSTAKSAQPAVIFIDEIDAIGRQRGMAFSAGHDEREQTLNQLLVEMDGFDQRVNVIVLAATNRPDLLDPALIRPGRFDRRVTLELPDVNEREEIFKIHMRGKPFSEDLNIKRIAQQTVGFSGADIENMLNEGAIFAARNERDKITMRDLMDAATKVKLGPERKRLQSEEEKTLTAYHEAGHALAASKLPSADPVQRVSIISRSYTLGFTDISPQRDRYNETKTRLLGFITISLAGRAAEELVYKEETVGAANDIEKATQIAKKMVCEFGMSSLGPILYGGGEEKRWLAFQLGEKVSYSEEMAKKIDNEVKKIVDGCFKEAKDILQKNRKVLDNLAKELVIKETLEKEDIDKILGL</sequence>
<dbReference type="InterPro" id="IPR027417">
    <property type="entry name" value="P-loop_NTPase"/>
</dbReference>
<dbReference type="SUPFAM" id="SSF140990">
    <property type="entry name" value="FtsH protease domain-like"/>
    <property type="match status" value="1"/>
</dbReference>
<dbReference type="GO" id="GO:0005524">
    <property type="term" value="F:ATP binding"/>
    <property type="evidence" value="ECO:0007669"/>
    <property type="project" value="UniProtKB-UniRule"/>
</dbReference>
<keyword evidence="17" id="KW-0132">Cell division</keyword>
<dbReference type="InterPro" id="IPR003959">
    <property type="entry name" value="ATPase_AAA_core"/>
</dbReference>
<evidence type="ECO:0000313" key="17">
    <source>
        <dbReference type="EMBL" id="PIP04872.1"/>
    </source>
</evidence>
<comment type="caution">
    <text evidence="17">The sequence shown here is derived from an EMBL/GenBank/DDBJ whole genome shotgun (WGS) entry which is preliminary data.</text>
</comment>
<evidence type="ECO:0000256" key="8">
    <source>
        <dbReference type="ARBA" id="ARBA00022833"/>
    </source>
</evidence>
<name>A0A2G9XD27_UNCKA</name>
<evidence type="ECO:0000259" key="16">
    <source>
        <dbReference type="SMART" id="SM00382"/>
    </source>
</evidence>
<dbReference type="PANTHER" id="PTHR23076">
    <property type="entry name" value="METALLOPROTEASE M41 FTSH"/>
    <property type="match status" value="1"/>
</dbReference>
<reference evidence="17 18" key="1">
    <citation type="submission" date="2017-09" db="EMBL/GenBank/DDBJ databases">
        <title>Depth-based differentiation of microbial function through sediment-hosted aquifers and enrichment of novel symbionts in the deep terrestrial subsurface.</title>
        <authorList>
            <person name="Probst A.J."/>
            <person name="Ladd B."/>
            <person name="Jarett J.K."/>
            <person name="Geller-Mcgrath D.E."/>
            <person name="Sieber C.M."/>
            <person name="Emerson J.B."/>
            <person name="Anantharaman K."/>
            <person name="Thomas B.C."/>
            <person name="Malmstrom R."/>
            <person name="Stieglmeier M."/>
            <person name="Klingl A."/>
            <person name="Woyke T."/>
            <person name="Ryan C.M."/>
            <person name="Banfield J.F."/>
        </authorList>
    </citation>
    <scope>NUCLEOTIDE SEQUENCE [LARGE SCALE GENOMIC DNA]</scope>
    <source>
        <strain evidence="17">CG23_combo_of_CG06-09_8_20_14_all_40_14</strain>
    </source>
</reference>
<dbReference type="Pfam" id="PF01434">
    <property type="entry name" value="Peptidase_M41"/>
    <property type="match status" value="1"/>
</dbReference>
<dbReference type="InterPro" id="IPR000642">
    <property type="entry name" value="Peptidase_M41"/>
</dbReference>
<dbReference type="FunFam" id="1.20.58.760:FF:000001">
    <property type="entry name" value="ATP-dependent zinc metalloprotease FtsH"/>
    <property type="match status" value="1"/>
</dbReference>
<dbReference type="GO" id="GO:0006508">
    <property type="term" value="P:proteolysis"/>
    <property type="evidence" value="ECO:0007669"/>
    <property type="project" value="UniProtKB-KW"/>
</dbReference>
<dbReference type="FunFam" id="1.10.8.60:FF:000001">
    <property type="entry name" value="ATP-dependent zinc metalloprotease FtsH"/>
    <property type="match status" value="1"/>
</dbReference>
<keyword evidence="5 14" id="KW-0479">Metal-binding</keyword>
<comment type="similarity">
    <text evidence="13 14">In the central section; belongs to the AAA ATPase family.</text>
</comment>
<dbReference type="Gene3D" id="3.40.50.300">
    <property type="entry name" value="P-loop containing nucleotide triphosphate hydrolases"/>
    <property type="match status" value="1"/>
</dbReference>
<keyword evidence="10 14" id="KW-1133">Transmembrane helix</keyword>
<dbReference type="InterPro" id="IPR003593">
    <property type="entry name" value="AAA+_ATPase"/>
</dbReference>
<dbReference type="FunFam" id="3.40.50.300:FF:000001">
    <property type="entry name" value="ATP-dependent zinc metalloprotease FtsH"/>
    <property type="match status" value="1"/>
</dbReference>
<dbReference type="Pfam" id="PF00004">
    <property type="entry name" value="AAA"/>
    <property type="match status" value="1"/>
</dbReference>
<evidence type="ECO:0000256" key="9">
    <source>
        <dbReference type="ARBA" id="ARBA00022840"/>
    </source>
</evidence>
<dbReference type="Proteomes" id="UP000231388">
    <property type="component" value="Unassembled WGS sequence"/>
</dbReference>
<dbReference type="HAMAP" id="MF_01458">
    <property type="entry name" value="FtsH"/>
    <property type="match status" value="1"/>
</dbReference>
<organism evidence="17 18">
    <name type="scientific">candidate division WWE3 bacterium CG23_combo_of_CG06-09_8_20_14_all_40_14</name>
    <dbReference type="NCBI Taxonomy" id="1975095"/>
    <lineage>
        <taxon>Bacteria</taxon>
        <taxon>Katanobacteria</taxon>
    </lineage>
</organism>
<evidence type="ECO:0000256" key="14">
    <source>
        <dbReference type="HAMAP-Rule" id="MF_01458"/>
    </source>
</evidence>
<evidence type="ECO:0000256" key="13">
    <source>
        <dbReference type="ARBA" id="ARBA00061570"/>
    </source>
</evidence>
<dbReference type="GO" id="GO:0008270">
    <property type="term" value="F:zinc ion binding"/>
    <property type="evidence" value="ECO:0007669"/>
    <property type="project" value="UniProtKB-UniRule"/>
</dbReference>
<evidence type="ECO:0000256" key="2">
    <source>
        <dbReference type="ARBA" id="ARBA00010044"/>
    </source>
</evidence>
<dbReference type="NCBIfam" id="TIGR01241">
    <property type="entry name" value="FtsH_fam"/>
    <property type="match status" value="1"/>
</dbReference>
<dbReference type="InterPro" id="IPR037219">
    <property type="entry name" value="Peptidase_M41-like"/>
</dbReference>
<comment type="similarity">
    <text evidence="2 14">In the C-terminal section; belongs to the peptidase M41 family.</text>
</comment>
<dbReference type="Gene3D" id="1.20.58.760">
    <property type="entry name" value="Peptidase M41"/>
    <property type="match status" value="1"/>
</dbReference>
<keyword evidence="14" id="KW-1003">Cell membrane</keyword>
<feature type="binding site" evidence="14">
    <location>
        <position position="415"/>
    </location>
    <ligand>
        <name>Zn(2+)</name>
        <dbReference type="ChEBI" id="CHEBI:29105"/>
        <note>catalytic</note>
    </ligand>
</feature>
<comment type="function">
    <text evidence="14">Acts as a processive, ATP-dependent zinc metallopeptidase for both cytoplasmic and membrane proteins. Plays a role in the quality control of integral membrane proteins.</text>
</comment>
<dbReference type="InterPro" id="IPR041569">
    <property type="entry name" value="AAA_lid_3"/>
</dbReference>
<keyword evidence="9 14" id="KW-0067">ATP-binding</keyword>
<dbReference type="Gene3D" id="1.10.8.60">
    <property type="match status" value="1"/>
</dbReference>
<comment type="caution">
    <text evidence="14">Lacks conserved residue(s) required for the propagation of feature annotation.</text>
</comment>
<evidence type="ECO:0000256" key="12">
    <source>
        <dbReference type="ARBA" id="ARBA00023136"/>
    </source>
</evidence>
<comment type="similarity">
    <text evidence="15">Belongs to the AAA ATPase family.</text>
</comment>
<comment type="cofactor">
    <cofactor evidence="14">
        <name>Zn(2+)</name>
        <dbReference type="ChEBI" id="CHEBI:29105"/>
    </cofactor>
    <text evidence="14">Binds 1 zinc ion per subunit.</text>
</comment>
<keyword evidence="3 14" id="KW-0645">Protease</keyword>
<dbReference type="PANTHER" id="PTHR23076:SF97">
    <property type="entry name" value="ATP-DEPENDENT ZINC METALLOPROTEASE YME1L1"/>
    <property type="match status" value="1"/>
</dbReference>
<gene>
    <name evidence="14" type="primary">ftsH</name>
    <name evidence="17" type="ORF">COX53_00145</name>
</gene>
<keyword evidence="8 14" id="KW-0862">Zinc</keyword>
<evidence type="ECO:0000256" key="3">
    <source>
        <dbReference type="ARBA" id="ARBA00022670"/>
    </source>
</evidence>
<dbReference type="AlphaFoldDB" id="A0A2G9XD27"/>
<evidence type="ECO:0000256" key="4">
    <source>
        <dbReference type="ARBA" id="ARBA00022692"/>
    </source>
</evidence>
<proteinExistence type="inferred from homology"/>
<dbReference type="GO" id="GO:0016887">
    <property type="term" value="F:ATP hydrolysis activity"/>
    <property type="evidence" value="ECO:0007669"/>
    <property type="project" value="UniProtKB-UniRule"/>
</dbReference>
<evidence type="ECO:0000313" key="18">
    <source>
        <dbReference type="Proteomes" id="UP000231388"/>
    </source>
</evidence>
<evidence type="ECO:0000256" key="15">
    <source>
        <dbReference type="RuleBase" id="RU003651"/>
    </source>
</evidence>
<keyword evidence="4 14" id="KW-0812">Transmembrane</keyword>
<dbReference type="InterPro" id="IPR005936">
    <property type="entry name" value="FtsH"/>
</dbReference>
<dbReference type="Pfam" id="PF17862">
    <property type="entry name" value="AAA_lid_3"/>
    <property type="match status" value="1"/>
</dbReference>
<feature type="active site" evidence="14">
    <location>
        <position position="416"/>
    </location>
</feature>
<keyword evidence="12 14" id="KW-0472">Membrane</keyword>
<evidence type="ECO:0000256" key="7">
    <source>
        <dbReference type="ARBA" id="ARBA00022801"/>
    </source>
</evidence>
<comment type="subcellular location">
    <subcellularLocation>
        <location evidence="14">Cell membrane</location>
        <topology evidence="14">Multi-pass membrane protein</topology>
        <orientation evidence="14">Cytoplasmic side</orientation>
    </subcellularLocation>
    <subcellularLocation>
        <location evidence="1">Membrane</location>
    </subcellularLocation>
</comment>
<dbReference type="EMBL" id="PCQY01000002">
    <property type="protein sequence ID" value="PIP04872.1"/>
    <property type="molecule type" value="Genomic_DNA"/>
</dbReference>
<evidence type="ECO:0000256" key="1">
    <source>
        <dbReference type="ARBA" id="ARBA00004370"/>
    </source>
</evidence>
<evidence type="ECO:0000256" key="6">
    <source>
        <dbReference type="ARBA" id="ARBA00022741"/>
    </source>
</evidence>
<feature type="binding site" evidence="14">
    <location>
        <position position="491"/>
    </location>
    <ligand>
        <name>Zn(2+)</name>
        <dbReference type="ChEBI" id="CHEBI:29105"/>
        <note>catalytic</note>
    </ligand>
</feature>
<feature type="binding site" evidence="14">
    <location>
        <position position="419"/>
    </location>
    <ligand>
        <name>Zn(2+)</name>
        <dbReference type="ChEBI" id="CHEBI:29105"/>
        <note>catalytic</note>
    </ligand>
</feature>
<dbReference type="SUPFAM" id="SSF52540">
    <property type="entry name" value="P-loop containing nucleoside triphosphate hydrolases"/>
    <property type="match status" value="1"/>
</dbReference>
<comment type="subunit">
    <text evidence="14">Homohexamer.</text>
</comment>
<dbReference type="InterPro" id="IPR003960">
    <property type="entry name" value="ATPase_AAA_CS"/>
</dbReference>
<dbReference type="GO" id="GO:0004176">
    <property type="term" value="F:ATP-dependent peptidase activity"/>
    <property type="evidence" value="ECO:0007669"/>
    <property type="project" value="InterPro"/>
</dbReference>
<evidence type="ECO:0000256" key="10">
    <source>
        <dbReference type="ARBA" id="ARBA00022989"/>
    </source>
</evidence>
<keyword evidence="6 14" id="KW-0547">Nucleotide-binding</keyword>
<dbReference type="EC" id="3.4.24.-" evidence="14"/>
<dbReference type="PROSITE" id="PS00674">
    <property type="entry name" value="AAA"/>
    <property type="match status" value="1"/>
</dbReference>
<keyword evidence="11 14" id="KW-0482">Metalloprotease</keyword>
<dbReference type="SMART" id="SM00382">
    <property type="entry name" value="AAA"/>
    <property type="match status" value="1"/>
</dbReference>
<dbReference type="CDD" id="cd19501">
    <property type="entry name" value="RecA-like_FtsH"/>
    <property type="match status" value="1"/>
</dbReference>
<accession>A0A2G9XD27</accession>
<protein>
    <recommendedName>
        <fullName evidence="14">ATP-dependent zinc metalloprotease FtsH</fullName>
        <ecNumber evidence="14">3.4.24.-</ecNumber>
    </recommendedName>
</protein>